<feature type="region of interest" description="Disordered" evidence="3">
    <location>
        <begin position="75"/>
        <end position="102"/>
    </location>
</feature>
<dbReference type="Pfam" id="PF01391">
    <property type="entry name" value="Collagen"/>
    <property type="match status" value="1"/>
</dbReference>
<dbReference type="OMA" id="EPKICDC"/>
<dbReference type="Bgee" id="WBGene00000750">
    <property type="expression patterns" value="Expressed in anatomical system and 4 other cell types or tissues"/>
</dbReference>
<dbReference type="FunCoup" id="Q21039">
    <property type="interactions" value="811"/>
</dbReference>
<evidence type="ECO:0000256" key="2">
    <source>
        <dbReference type="ARBA" id="ARBA00023157"/>
    </source>
</evidence>
<dbReference type="WormBase" id="F59F3.2">
    <property type="protein sequence ID" value="CE37384"/>
    <property type="gene ID" value="WBGene00000750"/>
    <property type="gene designation" value="col-177"/>
</dbReference>
<dbReference type="PANTHER" id="PTHR24637">
    <property type="entry name" value="COLLAGEN"/>
    <property type="match status" value="1"/>
</dbReference>
<gene>
    <name evidence="5 7" type="primary">col-177</name>
    <name evidence="5" type="ORF">CELE_F59F3.2</name>
    <name evidence="7" type="ORF">F59F3.2</name>
</gene>
<dbReference type="AGR" id="WB:WBGene00000750"/>
<feature type="compositionally biased region" description="Low complexity" evidence="3">
    <location>
        <begin position="315"/>
        <end position="326"/>
    </location>
</feature>
<dbReference type="eggNOG" id="KOG3544">
    <property type="taxonomic scope" value="Eukaryota"/>
</dbReference>
<dbReference type="UCSC" id="F59F3.2">
    <property type="organism name" value="c. elegans"/>
</dbReference>
<feature type="compositionally biased region" description="Basic and acidic residues" evidence="3">
    <location>
        <begin position="134"/>
        <end position="143"/>
    </location>
</feature>
<dbReference type="STRING" id="6239.F59F3.2.1"/>
<keyword evidence="4" id="KW-0812">Transmembrane</keyword>
<evidence type="ECO:0000256" key="4">
    <source>
        <dbReference type="SAM" id="Phobius"/>
    </source>
</evidence>
<keyword evidence="1" id="KW-0677">Repeat</keyword>
<dbReference type="Proteomes" id="UP000001940">
    <property type="component" value="Chromosome X"/>
</dbReference>
<evidence type="ECO:0000313" key="7">
    <source>
        <dbReference type="WormBase" id="F59F3.2"/>
    </source>
</evidence>
<evidence type="ECO:0000313" key="6">
    <source>
        <dbReference type="Proteomes" id="UP000001940"/>
    </source>
</evidence>
<dbReference type="InParanoid" id="Q21039"/>
<keyword evidence="4" id="KW-0472">Membrane</keyword>
<reference evidence="5 6" key="1">
    <citation type="journal article" date="1998" name="Science">
        <title>Genome sequence of the nematode C. elegans: a platform for investigating biology.</title>
        <authorList>
            <consortium name="The C. elegans sequencing consortium"/>
            <person name="Sulson J.E."/>
            <person name="Waterston R."/>
        </authorList>
    </citation>
    <scope>NUCLEOTIDE SEQUENCE [LARGE SCALE GENOMIC DNA]</scope>
    <source>
        <strain evidence="5 6">Bristol N2</strain>
    </source>
</reference>
<evidence type="ECO:0000256" key="1">
    <source>
        <dbReference type="ARBA" id="ARBA00022737"/>
    </source>
</evidence>
<keyword evidence="2" id="KW-1015">Disulfide bond</keyword>
<feature type="compositionally biased region" description="Low complexity" evidence="3">
    <location>
        <begin position="343"/>
        <end position="352"/>
    </location>
</feature>
<dbReference type="PaxDb" id="6239-F59F3.2"/>
<protein>
    <submittedName>
        <fullName evidence="5">Col_cuticle_N domain-containing protein</fullName>
    </submittedName>
</protein>
<feature type="transmembrane region" description="Helical" evidence="4">
    <location>
        <begin position="21"/>
        <end position="39"/>
    </location>
</feature>
<feature type="region of interest" description="Disordered" evidence="3">
    <location>
        <begin position="117"/>
        <end position="362"/>
    </location>
</feature>
<organism evidence="5 6">
    <name type="scientific">Caenorhabditis elegans</name>
    <dbReference type="NCBI Taxonomy" id="6239"/>
    <lineage>
        <taxon>Eukaryota</taxon>
        <taxon>Metazoa</taxon>
        <taxon>Ecdysozoa</taxon>
        <taxon>Nematoda</taxon>
        <taxon>Chromadorea</taxon>
        <taxon>Rhabditida</taxon>
        <taxon>Rhabditina</taxon>
        <taxon>Rhabditomorpha</taxon>
        <taxon>Rhabditoidea</taxon>
        <taxon>Rhabditidae</taxon>
        <taxon>Peloderinae</taxon>
        <taxon>Caenorhabditis</taxon>
    </lineage>
</organism>
<dbReference type="CTD" id="181290"/>
<dbReference type="HOGENOM" id="CLU_052408_0_0_1"/>
<feature type="compositionally biased region" description="Low complexity" evidence="3">
    <location>
        <begin position="222"/>
        <end position="249"/>
    </location>
</feature>
<name>Q21039_CAEEL</name>
<dbReference type="PANTHER" id="PTHR24637:SF380">
    <property type="entry name" value="COL_CUTICLE_N DOMAIN-CONTAINING PROTEIN"/>
    <property type="match status" value="1"/>
</dbReference>
<sequence length="430" mass="46645">MKKKEVEKDDLIENASRVASCISIFLIIASTTMYIFIGLKINHISHRLYNHAKGFEILKLDAETELLHVEDEHIRTSRQAWRKQQQRWRSGNGSGNRRKTQFEEPKICDCTVIDCPKGPRGPPGDDGNSPTDGHPGDNGKDGTDGIYQVDEPDCPPCPQGPPGEDGLRGEAGEPGRPGTPGDPGRPGTNEPGGIGARGPRGQSGRTGSKGDPGEAGQDFVQLNGLPGPKGLPGSVGLPGARGDPGNNGKPAPPGPEGFPGPVGDLGDAGEYGLRGVPGRRGSPGKDGGYCQCPPREGSSFSSSTSTLNRQSVKVSTSRNRLTSNNNDAVDDYEAEVERHVTPRQQQQQQQPFQRRRWQKTNQQNQRDMYVNLRKNTHSDLIDVGESSMRRSPMAPLIAYKDSREEGHTNRVVMRKTSYGSKANTVDFELR</sequence>
<dbReference type="PIR" id="T23006">
    <property type="entry name" value="T23006"/>
</dbReference>
<evidence type="ECO:0000313" key="5">
    <source>
        <dbReference type="EMBL" id="CAA91992.2"/>
    </source>
</evidence>
<dbReference type="AlphaFoldDB" id="Q21039"/>
<dbReference type="OrthoDB" id="5983381at2759"/>
<dbReference type="KEGG" id="cel:CELE_F59F3.2"/>
<dbReference type="RefSeq" id="NP_509837.2">
    <property type="nucleotide sequence ID" value="NM_077436.6"/>
</dbReference>
<accession>Q21039</accession>
<dbReference type="GeneID" id="181290"/>
<dbReference type="InterPro" id="IPR008160">
    <property type="entry name" value="Collagen"/>
</dbReference>
<keyword evidence="4" id="KW-1133">Transmembrane helix</keyword>
<proteinExistence type="predicted"/>
<keyword evidence="6" id="KW-1185">Reference proteome</keyword>
<dbReference type="EMBL" id="BX284606">
    <property type="protein sequence ID" value="CAA91992.2"/>
    <property type="molecule type" value="Genomic_DNA"/>
</dbReference>
<evidence type="ECO:0000256" key="3">
    <source>
        <dbReference type="SAM" id="MobiDB-lite"/>
    </source>
</evidence>